<dbReference type="OrthoDB" id="3234210at2"/>
<evidence type="ECO:0000313" key="1">
    <source>
        <dbReference type="EMBL" id="PWG66647.1"/>
    </source>
</evidence>
<dbReference type="GO" id="GO:0003677">
    <property type="term" value="F:DNA binding"/>
    <property type="evidence" value="ECO:0007669"/>
    <property type="project" value="InterPro"/>
</dbReference>
<dbReference type="InterPro" id="IPR010982">
    <property type="entry name" value="Lambda_DNA-bd_dom_sf"/>
</dbReference>
<proteinExistence type="predicted"/>
<dbReference type="SUPFAM" id="SSF47413">
    <property type="entry name" value="lambda repressor-like DNA-binding domains"/>
    <property type="match status" value="1"/>
</dbReference>
<accession>A0A2U2NC28</accession>
<dbReference type="Gene3D" id="1.10.260.40">
    <property type="entry name" value="lambda repressor-like DNA-binding domains"/>
    <property type="match status" value="1"/>
</dbReference>
<reference evidence="1 2" key="1">
    <citation type="journal article" date="2018" name="Int. J. Syst. Evol. Microbiol.">
        <title>Bifidobacterium callitrichidarum sp. nov. from the faeces of the emperor tamarin (Saguinus imperator).</title>
        <authorList>
            <person name="Modesto M."/>
            <person name="Michelini S."/>
            <person name="Sansosti M.C."/>
            <person name="De Filippo C."/>
            <person name="Cavalieri D."/>
            <person name="Qvirist L."/>
            <person name="Andlid T."/>
            <person name="Spiezio C."/>
            <person name="Sandri C."/>
            <person name="Pascarelli S."/>
            <person name="Sgorbati B."/>
            <person name="Mattarelli P."/>
        </authorList>
    </citation>
    <scope>NUCLEOTIDE SEQUENCE [LARGE SCALE GENOMIC DNA]</scope>
    <source>
        <strain evidence="1 2">TRI 5</strain>
    </source>
</reference>
<evidence type="ECO:0000313" key="2">
    <source>
        <dbReference type="Proteomes" id="UP000245876"/>
    </source>
</evidence>
<organism evidence="1 2">
    <name type="scientific">Bifidobacterium callitrichidarum</name>
    <dbReference type="NCBI Taxonomy" id="2052941"/>
    <lineage>
        <taxon>Bacteria</taxon>
        <taxon>Bacillati</taxon>
        <taxon>Actinomycetota</taxon>
        <taxon>Actinomycetes</taxon>
        <taxon>Bifidobacteriales</taxon>
        <taxon>Bifidobacteriaceae</taxon>
        <taxon>Bifidobacterium</taxon>
    </lineage>
</organism>
<protein>
    <submittedName>
        <fullName evidence="1">Uncharacterized protein</fullName>
    </submittedName>
</protein>
<dbReference type="AlphaFoldDB" id="A0A2U2NC28"/>
<dbReference type="EMBL" id="QFFM01000003">
    <property type="protein sequence ID" value="PWG66647.1"/>
    <property type="molecule type" value="Genomic_DNA"/>
</dbReference>
<keyword evidence="2" id="KW-1185">Reference proteome</keyword>
<dbReference type="Proteomes" id="UP000245876">
    <property type="component" value="Unassembled WGS sequence"/>
</dbReference>
<comment type="caution">
    <text evidence="1">The sequence shown here is derived from an EMBL/GenBank/DDBJ whole genome shotgun (WGS) entry which is preliminary data.</text>
</comment>
<gene>
    <name evidence="1" type="ORF">DF196_01730</name>
</gene>
<sequence length="518" mass="60065">MENNTDTTSALILNDLRTLQNYETSTEPANTPVKEYNRLIELPLQQIVQALNENNLDPDEYKTLLQYAATSLQSQDTGRFINRTKDEFTFLRQYTGASQQWLATKLNASLSTIRRWESPDSEYMPSKEAWTALDELNQLINKTANENLAKRIQSSESLRKQWGAAYSYWFGKDAEHTLLIGLHHYKDETGFRNDLTKYIYHPWPDVTPASTPLEKNADPFEYDVQQAEKEYNDRLQKDAYRREDSPEYENAWSVFEQADTYEIQNAITRRIVHLVETKAYDHSLTDRELSVSFDIHAGSILPNRSNRRVGGFKNPVKKVKISTLVPGFIPGDSHDMAQLSYQIQRHCRASRKYRDYTIFCTDDQFAFIAPINYVSEQKEDDVKYVTLDSPIFKGVQKEERAVEVAEGQFPEYTVTQINADASNQTVIRLERLSDEDKTVRNQLAEAYHLKPWEIQISDNAEGGFKFKSSKPIFDDKVKINKLVKKLCGRKTWWKTNDDFTILITYPNIASRMKETQNS</sequence>
<name>A0A2U2NC28_9BIFI</name>
<dbReference type="RefSeq" id="WP_146194654.1">
    <property type="nucleotide sequence ID" value="NZ_QFFM01000003.1"/>
</dbReference>